<keyword evidence="2" id="KW-1185">Reference proteome</keyword>
<dbReference type="EMBL" id="GG662627">
    <property type="protein sequence ID" value="EWS73328.1"/>
    <property type="molecule type" value="Genomic_DNA"/>
</dbReference>
<dbReference type="RefSeq" id="XP_012654133.1">
    <property type="nucleotide sequence ID" value="XM_012798679.1"/>
</dbReference>
<sequence length="75" mass="9127">MDLTIDTQLPIKNPILRQSHQKIYIKYQALKIQYFFYLMAQKRKIITTPKYQDIDTNTIMKLQGEISFIQKYIWI</sequence>
<dbReference type="InParanoid" id="W7XAC0"/>
<name>W7XAC0_TETTS</name>
<protein>
    <submittedName>
        <fullName evidence="1">Uncharacterized protein</fullName>
    </submittedName>
</protein>
<reference evidence="2" key="1">
    <citation type="journal article" date="2006" name="PLoS Biol.">
        <title>Macronuclear genome sequence of the ciliate Tetrahymena thermophila, a model eukaryote.</title>
        <authorList>
            <person name="Eisen J.A."/>
            <person name="Coyne R.S."/>
            <person name="Wu M."/>
            <person name="Wu D."/>
            <person name="Thiagarajan M."/>
            <person name="Wortman J.R."/>
            <person name="Badger J.H."/>
            <person name="Ren Q."/>
            <person name="Amedeo P."/>
            <person name="Jones K.M."/>
            <person name="Tallon L.J."/>
            <person name="Delcher A.L."/>
            <person name="Salzberg S.L."/>
            <person name="Silva J.C."/>
            <person name="Haas B.J."/>
            <person name="Majoros W.H."/>
            <person name="Farzad M."/>
            <person name="Carlton J.M."/>
            <person name="Smith R.K. Jr."/>
            <person name="Garg J."/>
            <person name="Pearlman R.E."/>
            <person name="Karrer K.M."/>
            <person name="Sun L."/>
            <person name="Manning G."/>
            <person name="Elde N.C."/>
            <person name="Turkewitz A.P."/>
            <person name="Asai D.J."/>
            <person name="Wilkes D.E."/>
            <person name="Wang Y."/>
            <person name="Cai H."/>
            <person name="Collins K."/>
            <person name="Stewart B.A."/>
            <person name="Lee S.R."/>
            <person name="Wilamowska K."/>
            <person name="Weinberg Z."/>
            <person name="Ruzzo W.L."/>
            <person name="Wloga D."/>
            <person name="Gaertig J."/>
            <person name="Frankel J."/>
            <person name="Tsao C.-C."/>
            <person name="Gorovsky M.A."/>
            <person name="Keeling P.J."/>
            <person name="Waller R.F."/>
            <person name="Patron N.J."/>
            <person name="Cherry J.M."/>
            <person name="Stover N.A."/>
            <person name="Krieger C.J."/>
            <person name="del Toro C."/>
            <person name="Ryder H.F."/>
            <person name="Williamson S.C."/>
            <person name="Barbeau R.A."/>
            <person name="Hamilton E.P."/>
            <person name="Orias E."/>
        </authorList>
    </citation>
    <scope>NUCLEOTIDE SEQUENCE [LARGE SCALE GENOMIC DNA]</scope>
    <source>
        <strain evidence="2">SB210</strain>
    </source>
</reference>
<dbReference type="GeneID" id="24441144"/>
<dbReference type="AlphaFoldDB" id="W7XAC0"/>
<dbReference type="KEGG" id="tet:TTHERM_000935563"/>
<evidence type="ECO:0000313" key="1">
    <source>
        <dbReference type="EMBL" id="EWS73328.1"/>
    </source>
</evidence>
<proteinExistence type="predicted"/>
<evidence type="ECO:0000313" key="2">
    <source>
        <dbReference type="Proteomes" id="UP000009168"/>
    </source>
</evidence>
<accession>W7XAC0</accession>
<gene>
    <name evidence="1" type="ORF">TTHERM_000935563</name>
</gene>
<dbReference type="Proteomes" id="UP000009168">
    <property type="component" value="Unassembled WGS sequence"/>
</dbReference>
<organism evidence="1 2">
    <name type="scientific">Tetrahymena thermophila (strain SB210)</name>
    <dbReference type="NCBI Taxonomy" id="312017"/>
    <lineage>
        <taxon>Eukaryota</taxon>
        <taxon>Sar</taxon>
        <taxon>Alveolata</taxon>
        <taxon>Ciliophora</taxon>
        <taxon>Intramacronucleata</taxon>
        <taxon>Oligohymenophorea</taxon>
        <taxon>Hymenostomatida</taxon>
        <taxon>Tetrahymenina</taxon>
        <taxon>Tetrahymenidae</taxon>
        <taxon>Tetrahymena</taxon>
    </lineage>
</organism>